<proteinExistence type="predicted"/>
<feature type="signal peptide" evidence="1">
    <location>
        <begin position="1"/>
        <end position="21"/>
    </location>
</feature>
<dbReference type="OrthoDB" id="195616at2"/>
<dbReference type="Pfam" id="PF11948">
    <property type="entry name" value="DUF3465"/>
    <property type="match status" value="1"/>
</dbReference>
<dbReference type="InterPro" id="IPR021856">
    <property type="entry name" value="DUF3465"/>
</dbReference>
<dbReference type="EMBL" id="FLOB01000004">
    <property type="protein sequence ID" value="SBS31226.1"/>
    <property type="molecule type" value="Genomic_DNA"/>
</dbReference>
<evidence type="ECO:0000313" key="2">
    <source>
        <dbReference type="EMBL" id="SBS31226.1"/>
    </source>
</evidence>
<reference evidence="2 3" key="1">
    <citation type="submission" date="2016-06" db="EMBL/GenBank/DDBJ databases">
        <authorList>
            <person name="Kjaerup R.B."/>
            <person name="Dalgaard T.S."/>
            <person name="Juul-Madsen H.R."/>
        </authorList>
    </citation>
    <scope>NUCLEOTIDE SEQUENCE [LARGE SCALE GENOMIC DNA]</scope>
    <source>
        <strain evidence="2 3">CECT 8886</strain>
    </source>
</reference>
<evidence type="ECO:0008006" key="4">
    <source>
        <dbReference type="Google" id="ProtNLM"/>
    </source>
</evidence>
<dbReference type="AlphaFoldDB" id="A0A1A8TE76"/>
<dbReference type="Proteomes" id="UP000092544">
    <property type="component" value="Unassembled WGS sequence"/>
</dbReference>
<accession>A0A1A8TE76</accession>
<evidence type="ECO:0000313" key="3">
    <source>
        <dbReference type="Proteomes" id="UP000092544"/>
    </source>
</evidence>
<keyword evidence="1" id="KW-0732">Signal</keyword>
<gene>
    <name evidence="2" type="ORF">MSP8886_02028</name>
</gene>
<keyword evidence="3" id="KW-1185">Reference proteome</keyword>
<dbReference type="RefSeq" id="WP_067015933.1">
    <property type="nucleotide sequence ID" value="NZ_FLOB01000004.1"/>
</dbReference>
<evidence type="ECO:0000256" key="1">
    <source>
        <dbReference type="SAM" id="SignalP"/>
    </source>
</evidence>
<dbReference type="STRING" id="1792290.MSP8886_02028"/>
<name>A0A1A8TE76_9GAMM</name>
<sequence length="131" mass="15226">MKFIFILLVCFVSWLPALSLADDSRVQQAFESHQSDLQVEGTGRVVRILKDDTKGIKHQRFILKLPSGQTLLVAHNIDLAPKIMDLKKGDTVEFYGEYEWNRKGGVLHWTHRDPHHRHVNGWLKHNGRTYQ</sequence>
<feature type="chain" id="PRO_5008378977" description="DUF3465 domain-containing protein" evidence="1">
    <location>
        <begin position="22"/>
        <end position="131"/>
    </location>
</feature>
<organism evidence="2 3">
    <name type="scientific">Marinomonas spartinae</name>
    <dbReference type="NCBI Taxonomy" id="1792290"/>
    <lineage>
        <taxon>Bacteria</taxon>
        <taxon>Pseudomonadati</taxon>
        <taxon>Pseudomonadota</taxon>
        <taxon>Gammaproteobacteria</taxon>
        <taxon>Oceanospirillales</taxon>
        <taxon>Oceanospirillaceae</taxon>
        <taxon>Marinomonas</taxon>
    </lineage>
</organism>
<protein>
    <recommendedName>
        <fullName evidence="4">DUF3465 domain-containing protein</fullName>
    </recommendedName>
</protein>